<evidence type="ECO:0000313" key="2">
    <source>
        <dbReference type="EMBL" id="UXX84560.1"/>
    </source>
</evidence>
<reference evidence="2" key="1">
    <citation type="submission" date="2022-10" db="EMBL/GenBank/DDBJ databases">
        <title>Roseovarius pelagicus sp. nov., isolated from Arctic seawater.</title>
        <authorList>
            <person name="Hong Y.W."/>
            <person name="Hwang C.Y."/>
        </authorList>
    </citation>
    <scope>NUCLEOTIDE SEQUENCE</scope>
    <source>
        <strain evidence="2">HL-MP18</strain>
    </source>
</reference>
<keyword evidence="1" id="KW-1133">Transmembrane helix</keyword>
<proteinExistence type="predicted"/>
<gene>
    <name evidence="2" type="ORF">N7U68_07950</name>
</gene>
<organism evidence="2 3">
    <name type="scientific">Roseovarius pelagicus</name>
    <dbReference type="NCBI Taxonomy" id="2980108"/>
    <lineage>
        <taxon>Bacteria</taxon>
        <taxon>Pseudomonadati</taxon>
        <taxon>Pseudomonadota</taxon>
        <taxon>Alphaproteobacteria</taxon>
        <taxon>Rhodobacterales</taxon>
        <taxon>Roseobacteraceae</taxon>
        <taxon>Roseovarius</taxon>
    </lineage>
</organism>
<feature type="transmembrane region" description="Helical" evidence="1">
    <location>
        <begin position="32"/>
        <end position="54"/>
    </location>
</feature>
<dbReference type="Proteomes" id="UP001064087">
    <property type="component" value="Chromosome"/>
</dbReference>
<dbReference type="EMBL" id="CP106738">
    <property type="protein sequence ID" value="UXX84560.1"/>
    <property type="molecule type" value="Genomic_DNA"/>
</dbReference>
<sequence length="181" mass="20688">MSARQVTVRYTLTEDWEKEMRNYRKNMGWDAWLIRCLASIATATFALLVGWFGAVSVSRYFGLGFGAETSLGIVGAILGFSALYLINQRVNRRMGLGERDIFGVGSEVIYDFDAAGFRMVTYAQDWRTPWTVVHDISMTDRAVIFRTPFFVSVVPISEVPEPRDETLARLRAWRDDARRAR</sequence>
<protein>
    <recommendedName>
        <fullName evidence="4">YcxB-like protein</fullName>
    </recommendedName>
</protein>
<feature type="transmembrane region" description="Helical" evidence="1">
    <location>
        <begin position="60"/>
        <end position="86"/>
    </location>
</feature>
<keyword evidence="1" id="KW-0812">Transmembrane</keyword>
<accession>A0ABY6DLB3</accession>
<keyword evidence="3" id="KW-1185">Reference proteome</keyword>
<evidence type="ECO:0008006" key="4">
    <source>
        <dbReference type="Google" id="ProtNLM"/>
    </source>
</evidence>
<dbReference type="RefSeq" id="WP_165196634.1">
    <property type="nucleotide sequence ID" value="NZ_CP106738.1"/>
</dbReference>
<keyword evidence="1" id="KW-0472">Membrane</keyword>
<evidence type="ECO:0000256" key="1">
    <source>
        <dbReference type="SAM" id="Phobius"/>
    </source>
</evidence>
<name>A0ABY6DLB3_9RHOB</name>
<evidence type="ECO:0000313" key="3">
    <source>
        <dbReference type="Proteomes" id="UP001064087"/>
    </source>
</evidence>